<feature type="signal peptide" evidence="1">
    <location>
        <begin position="1"/>
        <end position="24"/>
    </location>
</feature>
<reference evidence="2 3" key="1">
    <citation type="journal article" date="2009" name="Nat. Genet.">
        <title>The genome of the cucumber, Cucumis sativus L.</title>
        <authorList>
            <person name="Huang S."/>
            <person name="Li R."/>
            <person name="Zhang Z."/>
            <person name="Li L."/>
            <person name="Gu X."/>
            <person name="Fan W."/>
            <person name="Lucas W.J."/>
            <person name="Wang X."/>
            <person name="Xie B."/>
            <person name="Ni P."/>
            <person name="Ren Y."/>
            <person name="Zhu H."/>
            <person name="Li J."/>
            <person name="Lin K."/>
            <person name="Jin W."/>
            <person name="Fei Z."/>
            <person name="Li G."/>
            <person name="Staub J."/>
            <person name="Kilian A."/>
            <person name="van der Vossen E.A."/>
            <person name="Wu Y."/>
            <person name="Guo J."/>
            <person name="He J."/>
            <person name="Jia Z."/>
            <person name="Ren Y."/>
            <person name="Tian G."/>
            <person name="Lu Y."/>
            <person name="Ruan J."/>
            <person name="Qian W."/>
            <person name="Wang M."/>
            <person name="Huang Q."/>
            <person name="Li B."/>
            <person name="Xuan Z."/>
            <person name="Cao J."/>
            <person name="Asan"/>
            <person name="Wu Z."/>
            <person name="Zhang J."/>
            <person name="Cai Q."/>
            <person name="Bai Y."/>
            <person name="Zhao B."/>
            <person name="Han Y."/>
            <person name="Li Y."/>
            <person name="Li X."/>
            <person name="Wang S."/>
            <person name="Shi Q."/>
            <person name="Liu S."/>
            <person name="Cho W.K."/>
            <person name="Kim J.Y."/>
            <person name="Xu Y."/>
            <person name="Heller-Uszynska K."/>
            <person name="Miao H."/>
            <person name="Cheng Z."/>
            <person name="Zhang S."/>
            <person name="Wu J."/>
            <person name="Yang Y."/>
            <person name="Kang H."/>
            <person name="Li M."/>
            <person name="Liang H."/>
            <person name="Ren X."/>
            <person name="Shi Z."/>
            <person name="Wen M."/>
            <person name="Jian M."/>
            <person name="Yang H."/>
            <person name="Zhang G."/>
            <person name="Yang Z."/>
            <person name="Chen R."/>
            <person name="Liu S."/>
            <person name="Li J."/>
            <person name="Ma L."/>
            <person name="Liu H."/>
            <person name="Zhou Y."/>
            <person name="Zhao J."/>
            <person name="Fang X."/>
            <person name="Li G."/>
            <person name="Fang L."/>
            <person name="Li Y."/>
            <person name="Liu D."/>
            <person name="Zheng H."/>
            <person name="Zhang Y."/>
            <person name="Qin N."/>
            <person name="Li Z."/>
            <person name="Yang G."/>
            <person name="Yang S."/>
            <person name="Bolund L."/>
            <person name="Kristiansen K."/>
            <person name="Zheng H."/>
            <person name="Li S."/>
            <person name="Zhang X."/>
            <person name="Yang H."/>
            <person name="Wang J."/>
            <person name="Sun R."/>
            <person name="Zhang B."/>
            <person name="Jiang S."/>
            <person name="Wang J."/>
            <person name="Du Y."/>
            <person name="Li S."/>
        </authorList>
    </citation>
    <scope>NUCLEOTIDE SEQUENCE [LARGE SCALE GENOMIC DNA]</scope>
    <source>
        <strain evidence="3">cv. 9930</strain>
    </source>
</reference>
<reference evidence="2 3" key="4">
    <citation type="journal article" date="2011" name="BMC Genomics">
        <title>RNA-Seq improves annotation of protein-coding genes in the cucumber genome.</title>
        <authorList>
            <person name="Li Z."/>
            <person name="Zhang Z."/>
            <person name="Yan P."/>
            <person name="Huang S."/>
            <person name="Fei Z."/>
            <person name="Lin K."/>
        </authorList>
    </citation>
    <scope>NUCLEOTIDE SEQUENCE [LARGE SCALE GENOMIC DNA]</scope>
    <source>
        <strain evidence="3">cv. 9930</strain>
    </source>
</reference>
<keyword evidence="3" id="KW-1185">Reference proteome</keyword>
<dbReference type="AlphaFoldDB" id="A0A0A0KJK7"/>
<organism evidence="2 3">
    <name type="scientific">Cucumis sativus</name>
    <name type="common">Cucumber</name>
    <dbReference type="NCBI Taxonomy" id="3659"/>
    <lineage>
        <taxon>Eukaryota</taxon>
        <taxon>Viridiplantae</taxon>
        <taxon>Streptophyta</taxon>
        <taxon>Embryophyta</taxon>
        <taxon>Tracheophyta</taxon>
        <taxon>Spermatophyta</taxon>
        <taxon>Magnoliopsida</taxon>
        <taxon>eudicotyledons</taxon>
        <taxon>Gunneridae</taxon>
        <taxon>Pentapetalae</taxon>
        <taxon>rosids</taxon>
        <taxon>fabids</taxon>
        <taxon>Cucurbitales</taxon>
        <taxon>Cucurbitaceae</taxon>
        <taxon>Benincaseae</taxon>
        <taxon>Cucumis</taxon>
    </lineage>
</organism>
<gene>
    <name evidence="2" type="ORF">Csa_6G491050</name>
</gene>
<dbReference type="Gramene" id="KGN48542">
    <property type="protein sequence ID" value="KGN48542"/>
    <property type="gene ID" value="Csa_6G491050"/>
</dbReference>
<dbReference type="EMBL" id="CM002927">
    <property type="protein sequence ID" value="KGN48542.1"/>
    <property type="molecule type" value="Genomic_DNA"/>
</dbReference>
<evidence type="ECO:0000256" key="1">
    <source>
        <dbReference type="SAM" id="SignalP"/>
    </source>
</evidence>
<reference evidence="2 3" key="3">
    <citation type="journal article" date="2010" name="BMC Genomics">
        <title>Transcriptome sequencing and comparative analysis of cucumber flowers with different sex types.</title>
        <authorList>
            <person name="Guo S."/>
            <person name="Zheng Y."/>
            <person name="Joung J.G."/>
            <person name="Liu S."/>
            <person name="Zhang Z."/>
            <person name="Crasta O.R."/>
            <person name="Sobral B.W."/>
            <person name="Xu Y."/>
            <person name="Huang S."/>
            <person name="Fei Z."/>
        </authorList>
    </citation>
    <scope>NUCLEOTIDE SEQUENCE [LARGE SCALE GENOMIC DNA]</scope>
    <source>
        <strain evidence="3">cv. 9930</strain>
    </source>
</reference>
<dbReference type="Proteomes" id="UP000029981">
    <property type="component" value="Chromosome 6"/>
</dbReference>
<evidence type="ECO:0000313" key="2">
    <source>
        <dbReference type="EMBL" id="KGN48542.1"/>
    </source>
</evidence>
<keyword evidence="1" id="KW-0732">Signal</keyword>
<protein>
    <submittedName>
        <fullName evidence="2">Uncharacterized protein</fullName>
    </submittedName>
</protein>
<feature type="chain" id="PRO_5001972211" evidence="1">
    <location>
        <begin position="25"/>
        <end position="49"/>
    </location>
</feature>
<sequence length="49" mass="5582">MRPWGWLLGKGLRLLQLIVGCTWSYGHTSWACKDEFGFVVRDAHGAMVM</sequence>
<evidence type="ECO:0000313" key="3">
    <source>
        <dbReference type="Proteomes" id="UP000029981"/>
    </source>
</evidence>
<accession>A0A0A0KJK7</accession>
<reference evidence="2 3" key="2">
    <citation type="journal article" date="2009" name="PLoS ONE">
        <title>An integrated genetic and cytogenetic map of the cucumber genome.</title>
        <authorList>
            <person name="Ren Y."/>
            <person name="Zhang Z."/>
            <person name="Liu J."/>
            <person name="Staub J.E."/>
            <person name="Han Y."/>
            <person name="Cheng Z."/>
            <person name="Li X."/>
            <person name="Lu J."/>
            <person name="Miao H."/>
            <person name="Kang H."/>
            <person name="Xie B."/>
            <person name="Gu X."/>
            <person name="Wang X."/>
            <person name="Du Y."/>
            <person name="Jin W."/>
            <person name="Huang S."/>
        </authorList>
    </citation>
    <scope>NUCLEOTIDE SEQUENCE [LARGE SCALE GENOMIC DNA]</scope>
    <source>
        <strain evidence="3">cv. 9930</strain>
    </source>
</reference>
<name>A0A0A0KJK7_CUCSA</name>
<proteinExistence type="predicted"/>